<keyword evidence="2" id="KW-0175">Coiled coil</keyword>
<dbReference type="CDD" id="cd10206">
    <property type="entry name" value="ASKHA_NBD_Arp8-like"/>
    <property type="match status" value="1"/>
</dbReference>
<organism evidence="4 5">
    <name type="scientific">Ambrosiozyma monospora</name>
    <name type="common">Yeast</name>
    <name type="synonym">Endomycopsis monosporus</name>
    <dbReference type="NCBI Taxonomy" id="43982"/>
    <lineage>
        <taxon>Eukaryota</taxon>
        <taxon>Fungi</taxon>
        <taxon>Dikarya</taxon>
        <taxon>Ascomycota</taxon>
        <taxon>Saccharomycotina</taxon>
        <taxon>Pichiomycetes</taxon>
        <taxon>Pichiales</taxon>
        <taxon>Pichiaceae</taxon>
        <taxon>Ambrosiozyma</taxon>
    </lineage>
</organism>
<dbReference type="InterPro" id="IPR004000">
    <property type="entry name" value="Actin"/>
</dbReference>
<dbReference type="SUPFAM" id="SSF53067">
    <property type="entry name" value="Actin-like ATPase domain"/>
    <property type="match status" value="2"/>
</dbReference>
<dbReference type="Gene3D" id="3.90.640.10">
    <property type="entry name" value="Actin, Chain A, domain 4"/>
    <property type="match status" value="1"/>
</dbReference>
<sequence>MPPKRAAEPETPASEPASKKQTPEPSSKSGNNNNSTTNGNGNGNAQQQQTKMPASVLQRRREGRQRQKENIQNILDEAGIRKTDQENNFKFSSIPIIQLINQKNYFTDYLKKDEQLRMVRKVKDKITEQKQAKKQADVERKQASQDILTKLKNGNGNGHGHGYGSSTSLSGMTSSANSVNLSNYNSVNNSEFEDDDADEMDPADRQTIVLHPGSMNIRVGLSTDVDPKSILNVIAHRLTETSMRQHYTKTLDPAREPVDSEEGKRVKLSDPDYAHRKKVITSSFKERMRYYKRRILPNSNETCLNFNMKTQPELIQDHDDIHKVEYLNVESEQLKRKKFIVGEQVLRLEDPDNWLIRSPFINGNFNDLDQSYNSKHEVLGDIELILSDILKNEFDISTKKQIGNYNCVLVVSNLYDKNYVETMIDFLLKVMGFHQISIIQEGLAATFGSGVSSGCIVDIGACSTKICCLEEGAILPNSQVELSYGANDVTRFLVTNLVNQQFPYSEFNLNDLNDWKMANALKEQIITFNDANVAIQLFKFECRKPKVPSKKYEFKSFDDVMVSPMALFYPQVFVDQQLDENAKSILLGKISPNKALRDERLFSNVGKYEGFSNDNPESLLQQFQENGELISDMDKVSDIMDYLVLNPTPTKWPESEKDKIEKQLKDTTTLKMRKNMTPLDKAIIESITMAGFTDQSRADKLYSNILLIGGGCKIEGLDEILLDRLYFNRPQLLGCNKLEELCKQVIDWKSQFEKKRDEAFNKQQLQLKENGGVKPEGFVALDKTVQFELSKEQEQELSLIANASTTSSTAIKILSSSKEIDPGTLGWKGGSVFARLKIVEELWINEDDWDRLGSRTLNYISLFNY</sequence>
<dbReference type="Gene3D" id="3.30.420.40">
    <property type="match status" value="1"/>
</dbReference>
<evidence type="ECO:0000313" key="5">
    <source>
        <dbReference type="Proteomes" id="UP001165063"/>
    </source>
</evidence>
<dbReference type="SMART" id="SM00268">
    <property type="entry name" value="ACTIN"/>
    <property type="match status" value="1"/>
</dbReference>
<evidence type="ECO:0000256" key="1">
    <source>
        <dbReference type="RuleBase" id="RU000487"/>
    </source>
</evidence>
<dbReference type="AlphaFoldDB" id="A0A9W6YS75"/>
<feature type="region of interest" description="Disordered" evidence="3">
    <location>
        <begin position="150"/>
        <end position="171"/>
    </location>
</feature>
<dbReference type="Pfam" id="PF00022">
    <property type="entry name" value="Actin"/>
    <property type="match status" value="1"/>
</dbReference>
<protein>
    <submittedName>
        <fullName evidence="4">Unnamed protein product</fullName>
    </submittedName>
</protein>
<feature type="coiled-coil region" evidence="2">
    <location>
        <begin position="119"/>
        <end position="146"/>
    </location>
</feature>
<comment type="similarity">
    <text evidence="1">Belongs to the actin family.</text>
</comment>
<gene>
    <name evidence="4" type="ORF">Amon01_000387100</name>
</gene>
<feature type="region of interest" description="Disordered" evidence="3">
    <location>
        <begin position="1"/>
        <end position="68"/>
    </location>
</feature>
<evidence type="ECO:0000256" key="2">
    <source>
        <dbReference type="SAM" id="Coils"/>
    </source>
</evidence>
<name>A0A9W6YS75_AMBMO</name>
<evidence type="ECO:0000256" key="3">
    <source>
        <dbReference type="SAM" id="MobiDB-lite"/>
    </source>
</evidence>
<dbReference type="PANTHER" id="PTHR11937">
    <property type="entry name" value="ACTIN"/>
    <property type="match status" value="1"/>
</dbReference>
<accession>A0A9W6YS75</accession>
<keyword evidence="5" id="KW-1185">Reference proteome</keyword>
<evidence type="ECO:0000313" key="4">
    <source>
        <dbReference type="EMBL" id="GMG30545.1"/>
    </source>
</evidence>
<dbReference type="InterPro" id="IPR043129">
    <property type="entry name" value="ATPase_NBD"/>
</dbReference>
<feature type="compositionally biased region" description="Low complexity" evidence="3">
    <location>
        <begin position="26"/>
        <end position="50"/>
    </location>
</feature>
<dbReference type="Proteomes" id="UP001165063">
    <property type="component" value="Unassembled WGS sequence"/>
</dbReference>
<dbReference type="OrthoDB" id="5572108at2759"/>
<dbReference type="Gene3D" id="3.30.420.580">
    <property type="match status" value="1"/>
</dbReference>
<proteinExistence type="inferred from homology"/>
<reference evidence="4" key="1">
    <citation type="submission" date="2023-04" db="EMBL/GenBank/DDBJ databases">
        <title>Ambrosiozyma monospora NBRC 1965.</title>
        <authorList>
            <person name="Ichikawa N."/>
            <person name="Sato H."/>
            <person name="Tonouchi N."/>
        </authorList>
    </citation>
    <scope>NUCLEOTIDE SEQUENCE</scope>
    <source>
        <strain evidence="4">NBRC 1965</strain>
    </source>
</reference>
<dbReference type="EMBL" id="BSXU01001740">
    <property type="protein sequence ID" value="GMG30545.1"/>
    <property type="molecule type" value="Genomic_DNA"/>
</dbReference>
<comment type="caution">
    <text evidence="4">The sequence shown here is derived from an EMBL/GenBank/DDBJ whole genome shotgun (WGS) entry which is preliminary data.</text>
</comment>